<feature type="transmembrane region" description="Helical" evidence="8">
    <location>
        <begin position="219"/>
        <end position="237"/>
    </location>
</feature>
<accession>A0A840P4Z9</accession>
<dbReference type="PANTHER" id="PTHR32468:SF0">
    <property type="entry name" value="K(+)_H(+) ANTIPORTER 1"/>
    <property type="match status" value="1"/>
</dbReference>
<evidence type="ECO:0000313" key="10">
    <source>
        <dbReference type="EMBL" id="MBB5132297.1"/>
    </source>
</evidence>
<dbReference type="InterPro" id="IPR050794">
    <property type="entry name" value="CPA2_transporter"/>
</dbReference>
<evidence type="ECO:0000313" key="11">
    <source>
        <dbReference type="Proteomes" id="UP000578449"/>
    </source>
</evidence>
<keyword evidence="6 8" id="KW-0472">Membrane</keyword>
<dbReference type="GO" id="GO:0016020">
    <property type="term" value="C:membrane"/>
    <property type="evidence" value="ECO:0007669"/>
    <property type="project" value="UniProtKB-SubCell"/>
</dbReference>
<feature type="region of interest" description="Disordered" evidence="7">
    <location>
        <begin position="395"/>
        <end position="438"/>
    </location>
</feature>
<organism evidence="10 11">
    <name type="scientific">Thermocatellispora tengchongensis</name>
    <dbReference type="NCBI Taxonomy" id="1073253"/>
    <lineage>
        <taxon>Bacteria</taxon>
        <taxon>Bacillati</taxon>
        <taxon>Actinomycetota</taxon>
        <taxon>Actinomycetes</taxon>
        <taxon>Streptosporangiales</taxon>
        <taxon>Streptosporangiaceae</taxon>
        <taxon>Thermocatellispora</taxon>
    </lineage>
</organism>
<feature type="transmembrane region" description="Helical" evidence="8">
    <location>
        <begin position="63"/>
        <end position="81"/>
    </location>
</feature>
<feature type="transmembrane region" description="Helical" evidence="8">
    <location>
        <begin position="365"/>
        <end position="387"/>
    </location>
</feature>
<feature type="transmembrane region" description="Helical" evidence="8">
    <location>
        <begin position="243"/>
        <end position="259"/>
    </location>
</feature>
<dbReference type="EMBL" id="JACHGN010000004">
    <property type="protein sequence ID" value="MBB5132297.1"/>
    <property type="molecule type" value="Genomic_DNA"/>
</dbReference>
<evidence type="ECO:0000256" key="4">
    <source>
        <dbReference type="ARBA" id="ARBA00022989"/>
    </source>
</evidence>
<protein>
    <submittedName>
        <fullName evidence="10">Kef-type K+ transport system membrane component KefB</fullName>
    </submittedName>
</protein>
<evidence type="ECO:0000256" key="6">
    <source>
        <dbReference type="ARBA" id="ARBA00023136"/>
    </source>
</evidence>
<feature type="transmembrane region" description="Helical" evidence="8">
    <location>
        <begin position="93"/>
        <end position="116"/>
    </location>
</feature>
<dbReference type="PANTHER" id="PTHR32468">
    <property type="entry name" value="CATION/H + ANTIPORTER"/>
    <property type="match status" value="1"/>
</dbReference>
<evidence type="ECO:0000256" key="2">
    <source>
        <dbReference type="ARBA" id="ARBA00022448"/>
    </source>
</evidence>
<keyword evidence="3 8" id="KW-0812">Transmembrane</keyword>
<comment type="subcellular location">
    <subcellularLocation>
        <location evidence="1">Membrane</location>
        <topology evidence="1">Multi-pass membrane protein</topology>
    </subcellularLocation>
</comment>
<dbReference type="AlphaFoldDB" id="A0A840P4Z9"/>
<sequence length="438" mass="45537">MTNLMMLLDVAVIVLAAKLAGRLAVRIGQPAVVGEIAAGVLLAAVLHGGGMTETVLPGGVKDALHAIATFGLVLFMFTVGHEWDPRLLRGRRGATVAIVLGSTLLPLALGCALAWWLAATTYHPANPALFVLFLGTAMSITALPVLARIVTDRGLTGTVAGGLAVVCAAVVDVLAWVVLAVVVALGGGASPWQMLLSVPYLLVLLFGVRPLLSFVLRRWSGRAEFGVILAGLFLSAAATEGLGMHYVFGAFLFGAVLPGKDDPVMKRQMSEIARLCRTFLLPIFFVVAALAVDTTALGLSGLGELALILLVAIGAKAGGAYLGARLYGMRRGEAASVAALMNARGVTELVVLQVGLQLAVLDERLYSLMVVMALVTTALTGPLLSLVRRFARVSGQEPPAPPAEQAEEVEEAEEAEEAVESDAEEAGKAGAPVLTARR</sequence>
<keyword evidence="5" id="KW-0406">Ion transport</keyword>
<feature type="transmembrane region" description="Helical" evidence="8">
    <location>
        <begin position="192"/>
        <end position="212"/>
    </location>
</feature>
<feature type="transmembrane region" description="Helical" evidence="8">
    <location>
        <begin position="279"/>
        <end position="299"/>
    </location>
</feature>
<evidence type="ECO:0000256" key="3">
    <source>
        <dbReference type="ARBA" id="ARBA00022692"/>
    </source>
</evidence>
<evidence type="ECO:0000259" key="9">
    <source>
        <dbReference type="Pfam" id="PF00999"/>
    </source>
</evidence>
<feature type="compositionally biased region" description="Acidic residues" evidence="7">
    <location>
        <begin position="405"/>
        <end position="424"/>
    </location>
</feature>
<feature type="transmembrane region" description="Helical" evidence="8">
    <location>
        <begin position="32"/>
        <end position="51"/>
    </location>
</feature>
<evidence type="ECO:0000256" key="5">
    <source>
        <dbReference type="ARBA" id="ARBA00023065"/>
    </source>
</evidence>
<feature type="transmembrane region" description="Helical" evidence="8">
    <location>
        <begin position="336"/>
        <end position="359"/>
    </location>
</feature>
<dbReference type="InterPro" id="IPR006153">
    <property type="entry name" value="Cation/H_exchanger_TM"/>
</dbReference>
<feature type="transmembrane region" description="Helical" evidence="8">
    <location>
        <begin position="6"/>
        <end position="25"/>
    </location>
</feature>
<dbReference type="RefSeq" id="WP_185049148.1">
    <property type="nucleotide sequence ID" value="NZ_BAABIX010000063.1"/>
</dbReference>
<feature type="transmembrane region" description="Helical" evidence="8">
    <location>
        <begin position="305"/>
        <end position="324"/>
    </location>
</feature>
<keyword evidence="2" id="KW-0813">Transport</keyword>
<keyword evidence="11" id="KW-1185">Reference proteome</keyword>
<keyword evidence="4 8" id="KW-1133">Transmembrane helix</keyword>
<feature type="transmembrane region" description="Helical" evidence="8">
    <location>
        <begin position="159"/>
        <end position="186"/>
    </location>
</feature>
<gene>
    <name evidence="10" type="ORF">HNP84_002013</name>
</gene>
<feature type="domain" description="Cation/H+ exchanger transmembrane" evidence="9">
    <location>
        <begin position="16"/>
        <end position="385"/>
    </location>
</feature>
<reference evidence="10 11" key="1">
    <citation type="submission" date="2020-08" db="EMBL/GenBank/DDBJ databases">
        <title>Genomic Encyclopedia of Type Strains, Phase IV (KMG-IV): sequencing the most valuable type-strain genomes for metagenomic binning, comparative biology and taxonomic classification.</title>
        <authorList>
            <person name="Goeker M."/>
        </authorList>
    </citation>
    <scope>NUCLEOTIDE SEQUENCE [LARGE SCALE GENOMIC DNA]</scope>
    <source>
        <strain evidence="10 11">DSM 45615</strain>
    </source>
</reference>
<dbReference type="Gene3D" id="1.20.1530.20">
    <property type="match status" value="1"/>
</dbReference>
<evidence type="ECO:0000256" key="8">
    <source>
        <dbReference type="SAM" id="Phobius"/>
    </source>
</evidence>
<dbReference type="GO" id="GO:0015297">
    <property type="term" value="F:antiporter activity"/>
    <property type="evidence" value="ECO:0007669"/>
    <property type="project" value="InterPro"/>
</dbReference>
<dbReference type="GO" id="GO:1902600">
    <property type="term" value="P:proton transmembrane transport"/>
    <property type="evidence" value="ECO:0007669"/>
    <property type="project" value="InterPro"/>
</dbReference>
<proteinExistence type="predicted"/>
<comment type="caution">
    <text evidence="10">The sequence shown here is derived from an EMBL/GenBank/DDBJ whole genome shotgun (WGS) entry which is preliminary data.</text>
</comment>
<dbReference type="Pfam" id="PF00999">
    <property type="entry name" value="Na_H_Exchanger"/>
    <property type="match status" value="1"/>
</dbReference>
<name>A0A840P4Z9_9ACTN</name>
<dbReference type="InterPro" id="IPR038770">
    <property type="entry name" value="Na+/solute_symporter_sf"/>
</dbReference>
<evidence type="ECO:0000256" key="1">
    <source>
        <dbReference type="ARBA" id="ARBA00004141"/>
    </source>
</evidence>
<dbReference type="Proteomes" id="UP000578449">
    <property type="component" value="Unassembled WGS sequence"/>
</dbReference>
<evidence type="ECO:0000256" key="7">
    <source>
        <dbReference type="SAM" id="MobiDB-lite"/>
    </source>
</evidence>
<feature type="transmembrane region" description="Helical" evidence="8">
    <location>
        <begin position="128"/>
        <end position="147"/>
    </location>
</feature>